<evidence type="ECO:0000313" key="3">
    <source>
        <dbReference type="Proteomes" id="UP001430356"/>
    </source>
</evidence>
<evidence type="ECO:0000256" key="1">
    <source>
        <dbReference type="SAM" id="MobiDB-lite"/>
    </source>
</evidence>
<evidence type="ECO:0000313" key="2">
    <source>
        <dbReference type="EMBL" id="KAK7198736.1"/>
    </source>
</evidence>
<reference evidence="2 3" key="1">
    <citation type="journal article" date="2021" name="MBio">
        <title>A New Model Trypanosomatid, Novymonas esmeraldas: Genomic Perception of Its 'Candidatus Pandoraea novymonadis' Endosymbiont.</title>
        <authorList>
            <person name="Zakharova A."/>
            <person name="Saura A."/>
            <person name="Butenko A."/>
            <person name="Podesvova L."/>
            <person name="Warmusova S."/>
            <person name="Kostygov A.Y."/>
            <person name="Nenarokova A."/>
            <person name="Lukes J."/>
            <person name="Opperdoes F.R."/>
            <person name="Yurchenko V."/>
        </authorList>
    </citation>
    <scope>NUCLEOTIDE SEQUENCE [LARGE SCALE GENOMIC DNA]</scope>
    <source>
        <strain evidence="2 3">E262AT.01</strain>
    </source>
</reference>
<name>A0AAW0EYV8_9TRYP</name>
<feature type="compositionally biased region" description="Basic residues" evidence="1">
    <location>
        <begin position="306"/>
        <end position="320"/>
    </location>
</feature>
<dbReference type="AlphaFoldDB" id="A0AAW0EYV8"/>
<dbReference type="Proteomes" id="UP001430356">
    <property type="component" value="Unassembled WGS sequence"/>
</dbReference>
<gene>
    <name evidence="2" type="ORF">NESM_000838100</name>
</gene>
<keyword evidence="3" id="KW-1185">Reference proteome</keyword>
<protein>
    <submittedName>
        <fullName evidence="2">Uncharacterized protein</fullName>
    </submittedName>
</protein>
<comment type="caution">
    <text evidence="2">The sequence shown here is derived from an EMBL/GenBank/DDBJ whole genome shotgun (WGS) entry which is preliminary data.</text>
</comment>
<sequence>MEDALACEGVGQGELGGGAAEVEGGVGVGCGRVRAVVGLRGSGDGVAGVRERTLVPECGLEVVLVADGQRDGWRGGWRGAGSVHHGCEGARLCTTELLAEVAQLGALVVEAALQRCVLRVHGPPRVGVGGGLRLVEGQLVPLDAGVGKRVVVTASCGGWRGRRRGSGCAARLALVRGGGRGRGRAGRGQRGHGPCGGVWEAPGDVRGRRWWRRRLRLRQQECAVLLLQRLRQELAVGEMVSQLQVVVALLCYGRLQVRGVGLGVCRGVGSVLQTFLQAAELVLRRGELVHQRLRNAAQPRRTGGLQRRRRSRPPLLHRRRSDTAPPWWGGSCARASHRRRVVDDMAPDVA</sequence>
<proteinExistence type="predicted"/>
<accession>A0AAW0EYV8</accession>
<dbReference type="EMBL" id="JAECZO010000171">
    <property type="protein sequence ID" value="KAK7198736.1"/>
    <property type="molecule type" value="Genomic_DNA"/>
</dbReference>
<feature type="region of interest" description="Disordered" evidence="1">
    <location>
        <begin position="298"/>
        <end position="329"/>
    </location>
</feature>
<organism evidence="2 3">
    <name type="scientific">Novymonas esmeraldas</name>
    <dbReference type="NCBI Taxonomy" id="1808958"/>
    <lineage>
        <taxon>Eukaryota</taxon>
        <taxon>Discoba</taxon>
        <taxon>Euglenozoa</taxon>
        <taxon>Kinetoplastea</taxon>
        <taxon>Metakinetoplastina</taxon>
        <taxon>Trypanosomatida</taxon>
        <taxon>Trypanosomatidae</taxon>
        <taxon>Novymonas</taxon>
    </lineage>
</organism>